<dbReference type="AlphaFoldDB" id="A0A139MYD4"/>
<evidence type="ECO:0000313" key="8">
    <source>
        <dbReference type="Proteomes" id="UP000070377"/>
    </source>
</evidence>
<dbReference type="InterPro" id="IPR004839">
    <property type="entry name" value="Aminotransferase_I/II_large"/>
</dbReference>
<protein>
    <recommendedName>
        <fullName evidence="2">cysteine-S-conjugate beta-lyase</fullName>
        <ecNumber evidence="2">4.4.1.13</ecNumber>
    </recommendedName>
</protein>
<keyword evidence="7" id="KW-0032">Aminotransferase</keyword>
<dbReference type="InterPro" id="IPR015424">
    <property type="entry name" value="PyrdxlP-dep_Trfase"/>
</dbReference>
<dbReference type="PATRIC" id="fig|45634.12.peg.1768"/>
<organism evidence="7 8">
    <name type="scientific">Streptococcus cristatus</name>
    <dbReference type="NCBI Taxonomy" id="45634"/>
    <lineage>
        <taxon>Bacteria</taxon>
        <taxon>Bacillati</taxon>
        <taxon>Bacillota</taxon>
        <taxon>Bacilli</taxon>
        <taxon>Lactobacillales</taxon>
        <taxon>Streptococcaceae</taxon>
        <taxon>Streptococcus</taxon>
    </lineage>
</organism>
<evidence type="ECO:0000256" key="3">
    <source>
        <dbReference type="ARBA" id="ARBA00022898"/>
    </source>
</evidence>
<dbReference type="PANTHER" id="PTHR43525:SF1">
    <property type="entry name" value="PROTEIN MALY"/>
    <property type="match status" value="1"/>
</dbReference>
<dbReference type="PANTHER" id="PTHR43525">
    <property type="entry name" value="PROTEIN MALY"/>
    <property type="match status" value="1"/>
</dbReference>
<keyword evidence="4" id="KW-0456">Lyase</keyword>
<comment type="similarity">
    <text evidence="5">Belongs to the class-II pyridoxal-phosphate-dependent aminotransferase family. MalY/PatB cystathionine beta-lyase subfamily.</text>
</comment>
<evidence type="ECO:0000259" key="6">
    <source>
        <dbReference type="Pfam" id="PF00155"/>
    </source>
</evidence>
<dbReference type="GO" id="GO:0047804">
    <property type="term" value="F:cysteine-S-conjugate beta-lyase activity"/>
    <property type="evidence" value="ECO:0007669"/>
    <property type="project" value="UniProtKB-EC"/>
</dbReference>
<comment type="caution">
    <text evidence="7">The sequence shown here is derived from an EMBL/GenBank/DDBJ whole genome shotgun (WGS) entry which is preliminary data.</text>
</comment>
<comment type="cofactor">
    <cofactor evidence="1">
        <name>pyridoxal 5'-phosphate</name>
        <dbReference type="ChEBI" id="CHEBI:597326"/>
    </cofactor>
</comment>
<dbReference type="GO" id="GO:0008483">
    <property type="term" value="F:transaminase activity"/>
    <property type="evidence" value="ECO:0007669"/>
    <property type="project" value="UniProtKB-KW"/>
</dbReference>
<dbReference type="NCBIfam" id="TIGR04350">
    <property type="entry name" value="C_S_lyase_PatB"/>
    <property type="match status" value="1"/>
</dbReference>
<feature type="domain" description="Aminotransferase class I/classII large" evidence="6">
    <location>
        <begin position="38"/>
        <end position="382"/>
    </location>
</feature>
<evidence type="ECO:0000256" key="5">
    <source>
        <dbReference type="ARBA" id="ARBA00037974"/>
    </source>
</evidence>
<name>A0A139MYD4_STRCR</name>
<evidence type="ECO:0000313" key="7">
    <source>
        <dbReference type="EMBL" id="KXT68778.1"/>
    </source>
</evidence>
<dbReference type="CDD" id="cd00609">
    <property type="entry name" value="AAT_like"/>
    <property type="match status" value="1"/>
</dbReference>
<evidence type="ECO:0000256" key="2">
    <source>
        <dbReference type="ARBA" id="ARBA00012224"/>
    </source>
</evidence>
<dbReference type="Gene3D" id="3.40.640.10">
    <property type="entry name" value="Type I PLP-dependent aspartate aminotransferase-like (Major domain)"/>
    <property type="match status" value="1"/>
</dbReference>
<evidence type="ECO:0000256" key="4">
    <source>
        <dbReference type="ARBA" id="ARBA00023239"/>
    </source>
</evidence>
<dbReference type="RefSeq" id="WP_061423209.1">
    <property type="nucleotide sequence ID" value="NZ_KQ969062.1"/>
</dbReference>
<gene>
    <name evidence="7" type="ORF">SCRDD08_01692</name>
</gene>
<proteinExistence type="inferred from homology"/>
<dbReference type="Pfam" id="PF00155">
    <property type="entry name" value="Aminotran_1_2"/>
    <property type="match status" value="1"/>
</dbReference>
<dbReference type="SUPFAM" id="SSF53383">
    <property type="entry name" value="PLP-dependent transferases"/>
    <property type="match status" value="1"/>
</dbReference>
<dbReference type="Proteomes" id="UP000070377">
    <property type="component" value="Unassembled WGS sequence"/>
</dbReference>
<dbReference type="GO" id="GO:0030170">
    <property type="term" value="F:pyridoxal phosphate binding"/>
    <property type="evidence" value="ECO:0007669"/>
    <property type="project" value="InterPro"/>
</dbReference>
<dbReference type="InterPro" id="IPR015421">
    <property type="entry name" value="PyrdxlP-dep_Trfase_major"/>
</dbReference>
<sequence length="388" mass="44156">MGSYNFETAPNRIGQHTYKWKEAEKDSQVLPAWIADMDFEVLPEIKQTVHDYADQLVYGYTYASEELINAVLAWERDEHGYTFDQEALVFIEGVVPAISTAIQAFTKEGDAVLINTPVYPPFARSVKLNDRRLITNSLIEQDGLFQIDFEQLERDIVDNEVKIYVLCNPHNPGGRVWEEDVLEKIGRLCQRYGVLVVSDEIHQDLTLFGHKHQSFNTVSPDFKDFSLILASATKTFNIAGTKNSYAVIENPSLRQKFQKRQLANNQHEISGLGFLATEAAYRHGKPWLTELKAVLEENIDFVVDYFAKEAPRLRVMKPQGTYLVWLDFSDYGLTDDQLFHLLREEAKVVLNRGSDFGKEGKGHARLNAAAPKSILEEICRRIAAALPQ</sequence>
<dbReference type="InterPro" id="IPR015422">
    <property type="entry name" value="PyrdxlP-dep_Trfase_small"/>
</dbReference>
<dbReference type="EC" id="4.4.1.13" evidence="2"/>
<keyword evidence="3" id="KW-0663">Pyridoxal phosphate</keyword>
<keyword evidence="7" id="KW-0808">Transferase</keyword>
<dbReference type="InterPro" id="IPR027619">
    <property type="entry name" value="C-S_lyase_PatB-like"/>
</dbReference>
<dbReference type="Gene3D" id="3.90.1150.10">
    <property type="entry name" value="Aspartate Aminotransferase, domain 1"/>
    <property type="match status" value="1"/>
</dbReference>
<accession>A0A139MYD4</accession>
<dbReference type="EMBL" id="LQRD01000067">
    <property type="protein sequence ID" value="KXT68778.1"/>
    <property type="molecule type" value="Genomic_DNA"/>
</dbReference>
<reference evidence="7 8" key="1">
    <citation type="submission" date="2016-01" db="EMBL/GenBank/DDBJ databases">
        <title>Highly variable Streptococcus oralis are common among viridans streptococci isolated from primates.</title>
        <authorList>
            <person name="Denapaite D."/>
            <person name="Rieger M."/>
            <person name="Koendgen S."/>
            <person name="Brueckner R."/>
            <person name="Ochigava I."/>
            <person name="Kappeler P."/>
            <person name="Maetz-Rensing K."/>
            <person name="Leendertz F."/>
            <person name="Hakenbeck R."/>
        </authorList>
    </citation>
    <scope>NUCLEOTIDE SEQUENCE [LARGE SCALE GENOMIC DNA]</scope>
    <source>
        <strain evidence="7 8">DD08</strain>
    </source>
</reference>
<dbReference type="STRING" id="45634.SCRDD08_01692"/>
<dbReference type="InterPro" id="IPR051798">
    <property type="entry name" value="Class-II_PLP-Dep_Aminotrans"/>
</dbReference>
<evidence type="ECO:0000256" key="1">
    <source>
        <dbReference type="ARBA" id="ARBA00001933"/>
    </source>
</evidence>